<dbReference type="GO" id="GO:0016747">
    <property type="term" value="F:acyltransferase activity, transferring groups other than amino-acyl groups"/>
    <property type="evidence" value="ECO:0007669"/>
    <property type="project" value="InterPro"/>
</dbReference>
<dbReference type="Proteomes" id="UP000004291">
    <property type="component" value="Chromosome"/>
</dbReference>
<dbReference type="InterPro" id="IPR051531">
    <property type="entry name" value="N-acetyltransferase"/>
</dbReference>
<organism evidence="2 3">
    <name type="scientific">Hoeflea phototrophica (strain DSM 17068 / NCIMB 14078 / DFL-43)</name>
    <dbReference type="NCBI Taxonomy" id="411684"/>
    <lineage>
        <taxon>Bacteria</taxon>
        <taxon>Pseudomonadati</taxon>
        <taxon>Pseudomonadota</taxon>
        <taxon>Alphaproteobacteria</taxon>
        <taxon>Hyphomicrobiales</taxon>
        <taxon>Rhizobiaceae</taxon>
        <taxon>Hoeflea</taxon>
    </lineage>
</organism>
<feature type="domain" description="N-acetyltransferase" evidence="1">
    <location>
        <begin position="25"/>
        <end position="169"/>
    </location>
</feature>
<accession>A9D585</accession>
<reference evidence="2 3" key="1">
    <citation type="submission" date="2007-10" db="EMBL/GenBank/DDBJ databases">
        <authorList>
            <person name="Wagner-Dobler I."/>
            <person name="Ferriera S."/>
            <person name="Johnson J."/>
            <person name="Kravitz S."/>
            <person name="Beeson K."/>
            <person name="Sutton G."/>
            <person name="Rogers Y.-H."/>
            <person name="Friedman R."/>
            <person name="Frazier M."/>
            <person name="Venter J.C."/>
        </authorList>
    </citation>
    <scope>NUCLEOTIDE SEQUENCE [LARGE SCALE GENOMIC DNA]</scope>
    <source>
        <strain evidence="2 3">DFL-43</strain>
    </source>
</reference>
<evidence type="ECO:0000313" key="3">
    <source>
        <dbReference type="Proteomes" id="UP000004291"/>
    </source>
</evidence>
<dbReference type="SUPFAM" id="SSF55729">
    <property type="entry name" value="Acyl-CoA N-acyltransferases (Nat)"/>
    <property type="match status" value="1"/>
</dbReference>
<reference evidence="2 3" key="2">
    <citation type="submission" date="2012-06" db="EMBL/GenBank/DDBJ databases">
        <authorList>
            <person name="Fiebig A."/>
        </authorList>
    </citation>
    <scope>NUCLEOTIDE SEQUENCE [LARGE SCALE GENOMIC DNA]</scope>
    <source>
        <strain evidence="2 3">DFL-43</strain>
    </source>
</reference>
<dbReference type="Pfam" id="PF13302">
    <property type="entry name" value="Acetyltransf_3"/>
    <property type="match status" value="1"/>
</dbReference>
<dbReference type="RefSeq" id="WP_007197061.1">
    <property type="nucleotide sequence ID" value="NZ_CM002917.1"/>
</dbReference>
<dbReference type="Gene3D" id="3.40.630.30">
    <property type="match status" value="1"/>
</dbReference>
<dbReference type="PANTHER" id="PTHR43792:SF16">
    <property type="entry name" value="N-ACETYLTRANSFERASE DOMAIN-CONTAINING PROTEIN"/>
    <property type="match status" value="1"/>
</dbReference>
<dbReference type="InterPro" id="IPR000182">
    <property type="entry name" value="GNAT_dom"/>
</dbReference>
<keyword evidence="2" id="KW-0687">Ribonucleoprotein</keyword>
<dbReference type="STRING" id="411684.HPDFL43_06375"/>
<proteinExistence type="predicted"/>
<sequence>MKDGKKAQESADSRDVVEFEILTKRTRMRRHSIADFDHSAALWSDPDVVRYISGKPSTRAESWSRLLRYIGHWQALSFGYWVVEDRLTGQFLGEVGLADYKRDMTPSLEPWPEIGWVLATHAHGRGLASEAVAAVLEWSDTNLAAERTVCIIDPKHPASLRVAAKNGFVERCTGEIGGSPVVVMERLKSAI</sequence>
<dbReference type="EMBL" id="ABIA03000002">
    <property type="protein sequence ID" value="EDQ34058.1"/>
    <property type="molecule type" value="Genomic_DNA"/>
</dbReference>
<gene>
    <name evidence="2" type="ORF">HPDFL43_06375</name>
</gene>
<dbReference type="PANTHER" id="PTHR43792">
    <property type="entry name" value="GNAT FAMILY, PUTATIVE (AFU_ORTHOLOGUE AFUA_3G00765)-RELATED-RELATED"/>
    <property type="match status" value="1"/>
</dbReference>
<name>A9D585_HOEPD</name>
<dbReference type="HOGENOM" id="CLU_013985_3_1_5"/>
<keyword evidence="2" id="KW-0689">Ribosomal protein</keyword>
<keyword evidence="3" id="KW-1185">Reference proteome</keyword>
<evidence type="ECO:0000259" key="1">
    <source>
        <dbReference type="Pfam" id="PF13302"/>
    </source>
</evidence>
<dbReference type="GO" id="GO:0005840">
    <property type="term" value="C:ribosome"/>
    <property type="evidence" value="ECO:0007669"/>
    <property type="project" value="UniProtKB-KW"/>
</dbReference>
<dbReference type="AlphaFoldDB" id="A9D585"/>
<dbReference type="eggNOG" id="COG1670">
    <property type="taxonomic scope" value="Bacteria"/>
</dbReference>
<evidence type="ECO:0000313" key="2">
    <source>
        <dbReference type="EMBL" id="EDQ34058.1"/>
    </source>
</evidence>
<keyword evidence="2" id="KW-0808">Transferase</keyword>
<protein>
    <submittedName>
        <fullName evidence="2">Acetyltransferase, including N-acetylase of ribosomal protein</fullName>
    </submittedName>
</protein>
<comment type="caution">
    <text evidence="2">The sequence shown here is derived from an EMBL/GenBank/DDBJ whole genome shotgun (WGS) entry which is preliminary data.</text>
</comment>
<dbReference type="InterPro" id="IPR016181">
    <property type="entry name" value="Acyl_CoA_acyltransferase"/>
</dbReference>